<organism evidence="2 3">
    <name type="scientific">Owenia fusiformis</name>
    <name type="common">Polychaete worm</name>
    <dbReference type="NCBI Taxonomy" id="6347"/>
    <lineage>
        <taxon>Eukaryota</taxon>
        <taxon>Metazoa</taxon>
        <taxon>Spiralia</taxon>
        <taxon>Lophotrochozoa</taxon>
        <taxon>Annelida</taxon>
        <taxon>Polychaeta</taxon>
        <taxon>Sedentaria</taxon>
        <taxon>Canalipalpata</taxon>
        <taxon>Sabellida</taxon>
        <taxon>Oweniida</taxon>
        <taxon>Oweniidae</taxon>
        <taxon>Owenia</taxon>
    </lineage>
</organism>
<protein>
    <submittedName>
        <fullName evidence="2">Uncharacterized protein</fullName>
    </submittedName>
</protein>
<accession>A0A8J1UBN4</accession>
<proteinExistence type="predicted"/>
<dbReference type="EMBL" id="CAIIXF020000212">
    <property type="protein sequence ID" value="CAH1803002.1"/>
    <property type="molecule type" value="Genomic_DNA"/>
</dbReference>
<dbReference type="Proteomes" id="UP000749559">
    <property type="component" value="Unassembled WGS sequence"/>
</dbReference>
<keyword evidence="3" id="KW-1185">Reference proteome</keyword>
<evidence type="ECO:0000256" key="1">
    <source>
        <dbReference type="SAM" id="MobiDB-lite"/>
    </source>
</evidence>
<name>A0A8J1UBN4_OWEFU</name>
<reference evidence="2" key="1">
    <citation type="submission" date="2022-03" db="EMBL/GenBank/DDBJ databases">
        <authorList>
            <person name="Martin C."/>
        </authorList>
    </citation>
    <scope>NUCLEOTIDE SEQUENCE</scope>
</reference>
<gene>
    <name evidence="2" type="ORF">OFUS_LOCUS26635</name>
</gene>
<comment type="caution">
    <text evidence="2">The sequence shown here is derived from an EMBL/GenBank/DDBJ whole genome shotgun (WGS) entry which is preliminary data.</text>
</comment>
<evidence type="ECO:0000313" key="2">
    <source>
        <dbReference type="EMBL" id="CAH1803002.1"/>
    </source>
</evidence>
<evidence type="ECO:0000313" key="3">
    <source>
        <dbReference type="Proteomes" id="UP000749559"/>
    </source>
</evidence>
<sequence length="162" mass="18453">MSILYSNKLSFEFDVGVIEKYDKINNIISTTGKSINVGKVKRYSRHLYSPTATTYNNCSHGHESTSRKIDLNTLKSPDQRIACSKSLLQQTRNTTRAKRNICKRIAHSQPKNTHSGGYENSDPNFSRLPPVEMEENTKDFNMKIREIVRPNCLELSNEASGR</sequence>
<feature type="region of interest" description="Disordered" evidence="1">
    <location>
        <begin position="106"/>
        <end position="129"/>
    </location>
</feature>
<dbReference type="AlphaFoldDB" id="A0A8J1UBN4"/>